<keyword evidence="3" id="KW-1185">Reference proteome</keyword>
<evidence type="ECO:0000313" key="3">
    <source>
        <dbReference type="Proteomes" id="UP000314294"/>
    </source>
</evidence>
<evidence type="ECO:0000256" key="1">
    <source>
        <dbReference type="SAM" id="MobiDB-lite"/>
    </source>
</evidence>
<sequence>MVTAEISSFHIYSQSVSRTLRHDVNQQQAACLRHGVALQTLQDLDQALQSEHVAAVRPVVHRRVAAETLEGGVGEVDHAHVHQGGLFGPGAAAGGRERRGGH</sequence>
<protein>
    <submittedName>
        <fullName evidence="2">Uncharacterized protein</fullName>
    </submittedName>
</protein>
<accession>A0A4Z2FV25</accession>
<reference evidence="2 3" key="1">
    <citation type="submission" date="2019-03" db="EMBL/GenBank/DDBJ databases">
        <title>First draft genome of Liparis tanakae, snailfish: a comprehensive survey of snailfish specific genes.</title>
        <authorList>
            <person name="Kim W."/>
            <person name="Song I."/>
            <person name="Jeong J.-H."/>
            <person name="Kim D."/>
            <person name="Kim S."/>
            <person name="Ryu S."/>
            <person name="Song J.Y."/>
            <person name="Lee S.K."/>
        </authorList>
    </citation>
    <scope>NUCLEOTIDE SEQUENCE [LARGE SCALE GENOMIC DNA]</scope>
    <source>
        <tissue evidence="2">Muscle</tissue>
    </source>
</reference>
<gene>
    <name evidence="2" type="ORF">EYF80_045087</name>
</gene>
<evidence type="ECO:0000313" key="2">
    <source>
        <dbReference type="EMBL" id="TNN44705.1"/>
    </source>
</evidence>
<dbReference type="AlphaFoldDB" id="A0A4Z2FV25"/>
<organism evidence="2 3">
    <name type="scientific">Liparis tanakae</name>
    <name type="common">Tanaka's snailfish</name>
    <dbReference type="NCBI Taxonomy" id="230148"/>
    <lineage>
        <taxon>Eukaryota</taxon>
        <taxon>Metazoa</taxon>
        <taxon>Chordata</taxon>
        <taxon>Craniata</taxon>
        <taxon>Vertebrata</taxon>
        <taxon>Euteleostomi</taxon>
        <taxon>Actinopterygii</taxon>
        <taxon>Neopterygii</taxon>
        <taxon>Teleostei</taxon>
        <taxon>Neoteleostei</taxon>
        <taxon>Acanthomorphata</taxon>
        <taxon>Eupercaria</taxon>
        <taxon>Perciformes</taxon>
        <taxon>Cottioidei</taxon>
        <taxon>Cottales</taxon>
        <taxon>Liparidae</taxon>
        <taxon>Liparis</taxon>
    </lineage>
</organism>
<proteinExistence type="predicted"/>
<comment type="caution">
    <text evidence="2">The sequence shown here is derived from an EMBL/GenBank/DDBJ whole genome shotgun (WGS) entry which is preliminary data.</text>
</comment>
<dbReference type="Proteomes" id="UP000314294">
    <property type="component" value="Unassembled WGS sequence"/>
</dbReference>
<name>A0A4Z2FV25_9TELE</name>
<feature type="region of interest" description="Disordered" evidence="1">
    <location>
        <begin position="80"/>
        <end position="102"/>
    </location>
</feature>
<dbReference type="EMBL" id="SRLO01000888">
    <property type="protein sequence ID" value="TNN44705.1"/>
    <property type="molecule type" value="Genomic_DNA"/>
</dbReference>